<dbReference type="Proteomes" id="UP001596957">
    <property type="component" value="Unassembled WGS sequence"/>
</dbReference>
<protein>
    <submittedName>
        <fullName evidence="2">Uncharacterized protein</fullName>
    </submittedName>
</protein>
<feature type="transmembrane region" description="Helical" evidence="1">
    <location>
        <begin position="29"/>
        <end position="53"/>
    </location>
</feature>
<name>A0ABW2W145_9ACTN</name>
<dbReference type="EMBL" id="JBHTEC010000008">
    <property type="protein sequence ID" value="MFD0288629.1"/>
    <property type="molecule type" value="Genomic_DNA"/>
</dbReference>
<evidence type="ECO:0000256" key="1">
    <source>
        <dbReference type="SAM" id="Phobius"/>
    </source>
</evidence>
<keyword evidence="1" id="KW-1133">Transmembrane helix</keyword>
<evidence type="ECO:0000313" key="3">
    <source>
        <dbReference type="Proteomes" id="UP001596957"/>
    </source>
</evidence>
<proteinExistence type="predicted"/>
<accession>A0ABW2W145</accession>
<reference evidence="3" key="1">
    <citation type="journal article" date="2019" name="Int. J. Syst. Evol. Microbiol.">
        <title>The Global Catalogue of Microorganisms (GCM) 10K type strain sequencing project: providing services to taxonomists for standard genome sequencing and annotation.</title>
        <authorList>
            <consortium name="The Broad Institute Genomics Platform"/>
            <consortium name="The Broad Institute Genome Sequencing Center for Infectious Disease"/>
            <person name="Wu L."/>
            <person name="Ma J."/>
        </authorList>
    </citation>
    <scope>NUCLEOTIDE SEQUENCE [LARGE SCALE GENOMIC DNA]</scope>
    <source>
        <strain evidence="3">CGMCC 4.7198</strain>
    </source>
</reference>
<gene>
    <name evidence="2" type="ORF">ACFQZP_44955</name>
</gene>
<dbReference type="RefSeq" id="WP_381253340.1">
    <property type="nucleotide sequence ID" value="NZ_JBHTBI010000009.1"/>
</dbReference>
<keyword evidence="1" id="KW-0812">Transmembrane</keyword>
<keyword evidence="3" id="KW-1185">Reference proteome</keyword>
<comment type="caution">
    <text evidence="2">The sequence shown here is derived from an EMBL/GenBank/DDBJ whole genome shotgun (WGS) entry which is preliminary data.</text>
</comment>
<keyword evidence="1" id="KW-0472">Membrane</keyword>
<sequence>MPALSAPSDRVGRHYQGRIGSRRRLNERYGWVAGQIAVLTVEFTALAAAVVVLDHLGTLLAGGLRPARA</sequence>
<evidence type="ECO:0000313" key="2">
    <source>
        <dbReference type="EMBL" id="MFD0288629.1"/>
    </source>
</evidence>
<organism evidence="2 3">
    <name type="scientific">Streptomyces lutosisoli</name>
    <dbReference type="NCBI Taxonomy" id="2665721"/>
    <lineage>
        <taxon>Bacteria</taxon>
        <taxon>Bacillati</taxon>
        <taxon>Actinomycetota</taxon>
        <taxon>Actinomycetes</taxon>
        <taxon>Kitasatosporales</taxon>
        <taxon>Streptomycetaceae</taxon>
        <taxon>Streptomyces</taxon>
    </lineage>
</organism>